<gene>
    <name evidence="3" type="ORF">C5167_043242</name>
</gene>
<keyword evidence="4" id="KW-1185">Reference proteome</keyword>
<dbReference type="GO" id="GO:1990817">
    <property type="term" value="F:poly(A) RNA polymerase activity"/>
    <property type="evidence" value="ECO:0007669"/>
    <property type="project" value="InterPro"/>
</dbReference>
<feature type="domain" description="Poly(A) RNA polymerase mitochondrial-like central palm" evidence="2">
    <location>
        <begin position="162"/>
        <end position="222"/>
    </location>
</feature>
<reference evidence="3 4" key="1">
    <citation type="journal article" date="2018" name="Science">
        <title>The opium poppy genome and morphinan production.</title>
        <authorList>
            <person name="Guo L."/>
            <person name="Winzer T."/>
            <person name="Yang X."/>
            <person name="Li Y."/>
            <person name="Ning Z."/>
            <person name="He Z."/>
            <person name="Teodor R."/>
            <person name="Lu Y."/>
            <person name="Bowser T.A."/>
            <person name="Graham I.A."/>
            <person name="Ye K."/>
        </authorList>
    </citation>
    <scope>NUCLEOTIDE SEQUENCE [LARGE SCALE GENOMIC DNA]</scope>
    <source>
        <strain evidence="4">cv. HN1</strain>
        <tissue evidence="3">Leaves</tissue>
    </source>
</reference>
<dbReference type="GO" id="GO:0043634">
    <property type="term" value="P:polyadenylation-dependent ncRNA catabolic process"/>
    <property type="evidence" value="ECO:0007669"/>
    <property type="project" value="TreeGrafter"/>
</dbReference>
<dbReference type="PANTHER" id="PTHR23092:SF15">
    <property type="entry name" value="INACTIVE NON-CANONICAL POLY(A) RNA POLYMERASE PROTEIN TRF4-2-RELATED"/>
    <property type="match status" value="1"/>
</dbReference>
<accession>A0A4Y7L874</accession>
<proteinExistence type="predicted"/>
<dbReference type="AlphaFoldDB" id="A0A4Y7L874"/>
<dbReference type="Pfam" id="PF22600">
    <property type="entry name" value="MTPAP-like_central"/>
    <property type="match status" value="1"/>
</dbReference>
<feature type="region of interest" description="Disordered" evidence="1">
    <location>
        <begin position="81"/>
        <end position="120"/>
    </location>
</feature>
<dbReference type="SUPFAM" id="SSF81301">
    <property type="entry name" value="Nucleotidyltransferase"/>
    <property type="match status" value="1"/>
</dbReference>
<evidence type="ECO:0000313" key="3">
    <source>
        <dbReference type="EMBL" id="RZC80658.1"/>
    </source>
</evidence>
<dbReference type="InterPro" id="IPR043519">
    <property type="entry name" value="NT_sf"/>
</dbReference>
<evidence type="ECO:0000313" key="4">
    <source>
        <dbReference type="Proteomes" id="UP000316621"/>
    </source>
</evidence>
<dbReference type="GO" id="GO:0031123">
    <property type="term" value="P:RNA 3'-end processing"/>
    <property type="evidence" value="ECO:0007669"/>
    <property type="project" value="TreeGrafter"/>
</dbReference>
<dbReference type="EMBL" id="CM010724">
    <property type="protein sequence ID" value="RZC80658.1"/>
    <property type="molecule type" value="Genomic_DNA"/>
</dbReference>
<name>A0A4Y7L874_PAPSO</name>
<dbReference type="GO" id="GO:0003729">
    <property type="term" value="F:mRNA binding"/>
    <property type="evidence" value="ECO:0007669"/>
    <property type="project" value="TreeGrafter"/>
</dbReference>
<dbReference type="InterPro" id="IPR045862">
    <property type="entry name" value="Trf4-like"/>
</dbReference>
<dbReference type="Gene3D" id="3.30.460.10">
    <property type="entry name" value="Beta Polymerase, domain 2"/>
    <property type="match status" value="1"/>
</dbReference>
<dbReference type="GO" id="GO:0005730">
    <property type="term" value="C:nucleolus"/>
    <property type="evidence" value="ECO:0007669"/>
    <property type="project" value="TreeGrafter"/>
</dbReference>
<evidence type="ECO:0000256" key="1">
    <source>
        <dbReference type="SAM" id="MobiDB-lite"/>
    </source>
</evidence>
<dbReference type="PANTHER" id="PTHR23092">
    <property type="entry name" value="POLY(A) RNA POLYMERASE"/>
    <property type="match status" value="1"/>
</dbReference>
<dbReference type="InterPro" id="IPR054708">
    <property type="entry name" value="MTPAP-like_central"/>
</dbReference>
<organism evidence="3 4">
    <name type="scientific">Papaver somniferum</name>
    <name type="common">Opium poppy</name>
    <dbReference type="NCBI Taxonomy" id="3469"/>
    <lineage>
        <taxon>Eukaryota</taxon>
        <taxon>Viridiplantae</taxon>
        <taxon>Streptophyta</taxon>
        <taxon>Embryophyta</taxon>
        <taxon>Tracheophyta</taxon>
        <taxon>Spermatophyta</taxon>
        <taxon>Magnoliopsida</taxon>
        <taxon>Ranunculales</taxon>
        <taxon>Papaveraceae</taxon>
        <taxon>Papaveroideae</taxon>
        <taxon>Papaver</taxon>
    </lineage>
</organism>
<dbReference type="GO" id="GO:0031499">
    <property type="term" value="C:TRAMP complex"/>
    <property type="evidence" value="ECO:0007669"/>
    <property type="project" value="TreeGrafter"/>
</dbReference>
<protein>
    <recommendedName>
        <fullName evidence="2">Poly(A) RNA polymerase mitochondrial-like central palm domain-containing protein</fullName>
    </recommendedName>
</protein>
<dbReference type="Gramene" id="RZC80658">
    <property type="protein sequence ID" value="RZC80658"/>
    <property type="gene ID" value="C5167_043242"/>
</dbReference>
<dbReference type="STRING" id="3469.A0A4Y7L874"/>
<sequence>MTMESKTNSDIGAFTWLHEQLQMISDTKFTEYEARMKVETEKLILAAITGSLGKHEVDIADITDGSADLFLEEHEVSTIKADSDEEGNNDNVIPISTAKPKDNISPDEEGNDNNVIPISSTKPKDNISPSIVLATSVQSLNPTLERGWFRSNSRFKSPMVQLHKEILDFCDFLSPTDEEAAARTRAVDGVFDVIKYIWPLCKVEVFGSFKTGLYLPTSDIDLDTPI</sequence>
<evidence type="ECO:0000259" key="2">
    <source>
        <dbReference type="Pfam" id="PF22600"/>
    </source>
</evidence>
<dbReference type="Proteomes" id="UP000316621">
    <property type="component" value="Chromosome 10"/>
</dbReference>